<feature type="domain" description="Protein kinase" evidence="23">
    <location>
        <begin position="607"/>
        <end position="796"/>
    </location>
</feature>
<keyword evidence="11 21" id="KW-0067">ATP-binding</keyword>
<dbReference type="Pfam" id="PF21314">
    <property type="entry name" value="TM_ErbB1"/>
    <property type="match status" value="1"/>
</dbReference>
<dbReference type="InterPro" id="IPR001245">
    <property type="entry name" value="Ser-Thr/Tyr_kinase_cat_dom"/>
</dbReference>
<dbReference type="SUPFAM" id="SSF57184">
    <property type="entry name" value="Growth factor receptor domain"/>
    <property type="match status" value="2"/>
</dbReference>
<evidence type="ECO:0000256" key="12">
    <source>
        <dbReference type="ARBA" id="ARBA00022843"/>
    </source>
</evidence>
<dbReference type="InterPro" id="IPR006212">
    <property type="entry name" value="Furin_repeat"/>
</dbReference>
<evidence type="ECO:0000313" key="24">
    <source>
        <dbReference type="EMBL" id="RLV96460.1"/>
    </source>
</evidence>
<keyword evidence="6" id="KW-0808">Transferase</keyword>
<dbReference type="GO" id="GO:0043066">
    <property type="term" value="P:negative regulation of apoptotic process"/>
    <property type="evidence" value="ECO:0007669"/>
    <property type="project" value="TreeGrafter"/>
</dbReference>
<comment type="catalytic activity">
    <reaction evidence="20">
        <text>L-tyrosyl-[protein] + ATP = O-phospho-L-tyrosyl-[protein] + ADP + H(+)</text>
        <dbReference type="Rhea" id="RHEA:10596"/>
        <dbReference type="Rhea" id="RHEA-COMP:10136"/>
        <dbReference type="Rhea" id="RHEA-COMP:20101"/>
        <dbReference type="ChEBI" id="CHEBI:15378"/>
        <dbReference type="ChEBI" id="CHEBI:30616"/>
        <dbReference type="ChEBI" id="CHEBI:46858"/>
        <dbReference type="ChEBI" id="CHEBI:61978"/>
        <dbReference type="ChEBI" id="CHEBI:456216"/>
        <dbReference type="EC" id="2.7.10.1"/>
    </reaction>
</comment>
<dbReference type="Pfam" id="PF00757">
    <property type="entry name" value="Furin-like"/>
    <property type="match status" value="1"/>
</dbReference>
<dbReference type="EMBL" id="QUSF01000070">
    <property type="protein sequence ID" value="RLV96460.1"/>
    <property type="molecule type" value="Genomic_DNA"/>
</dbReference>
<evidence type="ECO:0000313" key="25">
    <source>
        <dbReference type="Proteomes" id="UP000276834"/>
    </source>
</evidence>
<keyword evidence="25" id="KW-1185">Reference proteome</keyword>
<dbReference type="Gene3D" id="6.10.250.880">
    <property type="match status" value="1"/>
</dbReference>
<name>A0A3L8S4A4_CHLGU</name>
<organism evidence="24 25">
    <name type="scientific">Chloebia gouldiae</name>
    <name type="common">Gouldian finch</name>
    <name type="synonym">Erythrura gouldiae</name>
    <dbReference type="NCBI Taxonomy" id="44316"/>
    <lineage>
        <taxon>Eukaryota</taxon>
        <taxon>Metazoa</taxon>
        <taxon>Chordata</taxon>
        <taxon>Craniata</taxon>
        <taxon>Vertebrata</taxon>
        <taxon>Euteleostomi</taxon>
        <taxon>Archelosauria</taxon>
        <taxon>Archosauria</taxon>
        <taxon>Dinosauria</taxon>
        <taxon>Saurischia</taxon>
        <taxon>Theropoda</taxon>
        <taxon>Coelurosauria</taxon>
        <taxon>Aves</taxon>
        <taxon>Neognathae</taxon>
        <taxon>Neoaves</taxon>
        <taxon>Telluraves</taxon>
        <taxon>Australaves</taxon>
        <taxon>Passeriformes</taxon>
        <taxon>Passeroidea</taxon>
        <taxon>Passeridae</taxon>
        <taxon>Chloebia</taxon>
    </lineage>
</organism>
<dbReference type="GO" id="GO:0009966">
    <property type="term" value="P:regulation of signal transduction"/>
    <property type="evidence" value="ECO:0007669"/>
    <property type="project" value="UniProtKB-ARBA"/>
</dbReference>
<dbReference type="FunFam" id="2.10.220.10:FF:000001">
    <property type="entry name" value="Receptor protein-tyrosine kinase"/>
    <property type="match status" value="1"/>
</dbReference>
<evidence type="ECO:0000256" key="1">
    <source>
        <dbReference type="ARBA" id="ARBA00004123"/>
    </source>
</evidence>
<dbReference type="GO" id="GO:0005634">
    <property type="term" value="C:nucleus"/>
    <property type="evidence" value="ECO:0007669"/>
    <property type="project" value="UniProtKB-SubCell"/>
</dbReference>
<dbReference type="OrthoDB" id="6219513at2759"/>
<dbReference type="Gene3D" id="2.10.220.10">
    <property type="entry name" value="Hormone Receptor, Insulin-like Growth Factor Receptor 1, Chain A, domain 2"/>
    <property type="match status" value="3"/>
</dbReference>
<evidence type="ECO:0000256" key="17">
    <source>
        <dbReference type="ARBA" id="ARBA00023170"/>
    </source>
</evidence>
<keyword evidence="5" id="KW-0597">Phosphoprotein</keyword>
<evidence type="ECO:0000256" key="14">
    <source>
        <dbReference type="ARBA" id="ARBA00023136"/>
    </source>
</evidence>
<dbReference type="AlphaFoldDB" id="A0A3L8S4A4"/>
<dbReference type="FunFam" id="3.30.200.20:FF:000044">
    <property type="entry name" value="Receptor protein-tyrosine kinase"/>
    <property type="match status" value="1"/>
</dbReference>
<keyword evidence="19" id="KW-0539">Nucleus</keyword>
<feature type="binding site" evidence="21">
    <location>
        <position position="640"/>
    </location>
    <ligand>
        <name>ATP</name>
        <dbReference type="ChEBI" id="CHEBI:30616"/>
    </ligand>
</feature>
<keyword evidence="7 22" id="KW-0812">Transmembrane</keyword>
<evidence type="ECO:0000256" key="11">
    <source>
        <dbReference type="ARBA" id="ARBA00022840"/>
    </source>
</evidence>
<keyword evidence="17" id="KW-0675">Receptor</keyword>
<dbReference type="InterPro" id="IPR000719">
    <property type="entry name" value="Prot_kinase_dom"/>
</dbReference>
<dbReference type="FunFam" id="3.80.20.20:FF:000003">
    <property type="entry name" value="Receptor protein-tyrosine kinase"/>
    <property type="match status" value="1"/>
</dbReference>
<proteinExistence type="predicted"/>
<keyword evidence="4" id="KW-1003">Cell membrane</keyword>
<evidence type="ECO:0000256" key="19">
    <source>
        <dbReference type="ARBA" id="ARBA00023242"/>
    </source>
</evidence>
<evidence type="ECO:0000256" key="3">
    <source>
        <dbReference type="ARBA" id="ARBA00011902"/>
    </source>
</evidence>
<dbReference type="Gene3D" id="3.30.200.20">
    <property type="entry name" value="Phosphorylase Kinase, domain 1"/>
    <property type="match status" value="1"/>
</dbReference>
<dbReference type="GO" id="GO:0008284">
    <property type="term" value="P:positive regulation of cell population proliferation"/>
    <property type="evidence" value="ECO:0007669"/>
    <property type="project" value="TreeGrafter"/>
</dbReference>
<evidence type="ECO:0000256" key="18">
    <source>
        <dbReference type="ARBA" id="ARBA00023180"/>
    </source>
</evidence>
<dbReference type="FunFam" id="2.10.220.10:FF:000004">
    <property type="entry name" value="Receptor protein-tyrosine kinase"/>
    <property type="match status" value="1"/>
</dbReference>
<comment type="subcellular location">
    <subcellularLocation>
        <location evidence="2">Cell membrane</location>
        <topology evidence="2">Single-pass type I membrane protein</topology>
    </subcellularLocation>
    <subcellularLocation>
        <location evidence="1">Nucleus</location>
    </subcellularLocation>
</comment>
<dbReference type="InterPro" id="IPR032778">
    <property type="entry name" value="GF_recep_IV"/>
</dbReference>
<dbReference type="PROSITE" id="PS00107">
    <property type="entry name" value="PROTEIN_KINASE_ATP"/>
    <property type="match status" value="1"/>
</dbReference>
<dbReference type="InterPro" id="IPR006211">
    <property type="entry name" value="Furin-like_Cys-rich_dom"/>
</dbReference>
<evidence type="ECO:0000256" key="16">
    <source>
        <dbReference type="ARBA" id="ARBA00023157"/>
    </source>
</evidence>
<dbReference type="InterPro" id="IPR000494">
    <property type="entry name" value="Rcpt_L-dom"/>
</dbReference>
<evidence type="ECO:0000256" key="6">
    <source>
        <dbReference type="ARBA" id="ARBA00022679"/>
    </source>
</evidence>
<dbReference type="InterPro" id="IPR036941">
    <property type="entry name" value="Rcpt_L-dom_sf"/>
</dbReference>
<evidence type="ECO:0000256" key="2">
    <source>
        <dbReference type="ARBA" id="ARBA00004251"/>
    </source>
</evidence>
<dbReference type="SMART" id="SM00261">
    <property type="entry name" value="FU"/>
    <property type="match status" value="3"/>
</dbReference>
<keyword evidence="9 21" id="KW-0547">Nucleotide-binding</keyword>
<evidence type="ECO:0000256" key="8">
    <source>
        <dbReference type="ARBA" id="ARBA00022737"/>
    </source>
</evidence>
<evidence type="ECO:0000256" key="4">
    <source>
        <dbReference type="ARBA" id="ARBA00022475"/>
    </source>
</evidence>
<dbReference type="SUPFAM" id="SSF56112">
    <property type="entry name" value="Protein kinase-like (PK-like)"/>
    <property type="match status" value="1"/>
</dbReference>
<dbReference type="InterPro" id="IPR050122">
    <property type="entry name" value="RTK"/>
</dbReference>
<dbReference type="Proteomes" id="UP000276834">
    <property type="component" value="Unassembled WGS sequence"/>
</dbReference>
<keyword evidence="15" id="KW-0829">Tyrosine-protein kinase</keyword>
<dbReference type="Pfam" id="PF07714">
    <property type="entry name" value="PK_Tyr_Ser-Thr"/>
    <property type="match status" value="1"/>
</dbReference>
<dbReference type="GO" id="GO:0009925">
    <property type="term" value="C:basal plasma membrane"/>
    <property type="evidence" value="ECO:0007669"/>
    <property type="project" value="TreeGrafter"/>
</dbReference>
<sequence>METSGEKQKCREETEKSVAAIYHSKSNNTNAGGRCHKSCTGRCWGPTENHCQTLTKTVCAEQCDGRCYGPYVSDCCHRECAGGCYGPKDTDCFACMNFNDSGACVTQCPQTFVYNPTTFQLEHNHNAKYTYGAFCVKKCPHNFVVDSSSCVRACPSSKMEVEENGIKMCKPCTDICPKACDGIGTGSLVSAQTVDSSNIDKFVNCTKINGNLIFLVTGIHGDPYHTIAAINPEKLNIFQTVREITGYLNIQSWPENMTDFRVFSNLVTIGGRALYSGLSLLILKQQGITSLQFQSLKQISAGNIYITDNSNLCYYHTVNWTSLFSTPSQKTVIHRNKRAENCTADGMVCNELCSSDGCWGPGPDQCLSCKRFIRGRTCIDSCNLYDGEFREFANGSVCVECDPQCEKMEENMITCYGPDGPNCVEKCPDGLQGANSFIFKYADEDRECHPCHPNCTQGYAIRKMLLLWKKRVEEVMFEDELTPGALVLAFIDGEGVEAQLAMTAFSIHGHGSPLCHSTLGNIPTPSFTPARPRNVIAASLNAHPRVIGGLFIIVIMGLTFAVYVRRKSIKKKRALRRFLETELVEPLTPSGTAPNQAQLRILKETELKRVKVLGSGAFGTVYKGIWVPEGETVKIPVAIKILNETTGPKANVEFMDEALIMASMDHPHLVRLLGVCLSPTIQLVTQLMPHGCLLDYVHEHKDNIGSQLLLNWCVQIAKSTVPAPKQDALHLLLLPPPFTVQPLKQRQSTEKVTSPTCTCGTVVADASYTVYKGRMALQRVDKESSSHAEPVSFIAK</sequence>
<evidence type="ECO:0000256" key="9">
    <source>
        <dbReference type="ARBA" id="ARBA00022741"/>
    </source>
</evidence>
<dbReference type="STRING" id="44316.ENSEGOP00005016236"/>
<dbReference type="GO" id="GO:0038130">
    <property type="term" value="P:ERBB4 signaling pathway"/>
    <property type="evidence" value="ECO:0007669"/>
    <property type="project" value="UniProtKB-ARBA"/>
</dbReference>
<dbReference type="InterPro" id="IPR049328">
    <property type="entry name" value="TM_ErbB1"/>
</dbReference>
<keyword evidence="10" id="KW-0418">Kinase</keyword>
<comment type="caution">
    <text evidence="24">The sequence shown here is derived from an EMBL/GenBank/DDBJ whole genome shotgun (WGS) entry which is preliminary data.</text>
</comment>
<dbReference type="Pfam" id="PF01030">
    <property type="entry name" value="Recep_L_domain"/>
    <property type="match status" value="1"/>
</dbReference>
<dbReference type="PROSITE" id="PS50011">
    <property type="entry name" value="PROTEIN_KINASE_DOM"/>
    <property type="match status" value="1"/>
</dbReference>
<dbReference type="GO" id="GO:0004714">
    <property type="term" value="F:transmembrane receptor protein tyrosine kinase activity"/>
    <property type="evidence" value="ECO:0007669"/>
    <property type="project" value="UniProtKB-EC"/>
</dbReference>
<dbReference type="GO" id="GO:0005154">
    <property type="term" value="F:epidermal growth factor receptor binding"/>
    <property type="evidence" value="ECO:0007669"/>
    <property type="project" value="TreeGrafter"/>
</dbReference>
<dbReference type="InterPro" id="IPR009030">
    <property type="entry name" value="Growth_fac_rcpt_cys_sf"/>
</dbReference>
<keyword evidence="14 22" id="KW-0472">Membrane</keyword>
<evidence type="ECO:0000256" key="20">
    <source>
        <dbReference type="ARBA" id="ARBA00051243"/>
    </source>
</evidence>
<dbReference type="CDD" id="cd00064">
    <property type="entry name" value="FU"/>
    <property type="match status" value="2"/>
</dbReference>
<dbReference type="InterPro" id="IPR017441">
    <property type="entry name" value="Protein_kinase_ATP_BS"/>
</dbReference>
<feature type="transmembrane region" description="Helical" evidence="22">
    <location>
        <begin position="546"/>
        <end position="564"/>
    </location>
</feature>
<dbReference type="PANTHER" id="PTHR24416:SF90">
    <property type="entry name" value="RECEPTOR TYROSINE-PROTEIN KINASE ERBB-4"/>
    <property type="match status" value="1"/>
</dbReference>
<evidence type="ECO:0000256" key="21">
    <source>
        <dbReference type="PROSITE-ProRule" id="PRU10141"/>
    </source>
</evidence>
<dbReference type="EC" id="2.7.10.1" evidence="3"/>
<reference evidence="24 25" key="1">
    <citation type="journal article" date="2018" name="Proc. R. Soc. B">
        <title>A non-coding region near Follistatin controls head colour polymorphism in the Gouldian finch.</title>
        <authorList>
            <person name="Toomey M.B."/>
            <person name="Marques C.I."/>
            <person name="Andrade P."/>
            <person name="Araujo P.M."/>
            <person name="Sabatino S."/>
            <person name="Gazda M.A."/>
            <person name="Afonso S."/>
            <person name="Lopes R.J."/>
            <person name="Corbo J.C."/>
            <person name="Carneiro M."/>
        </authorList>
    </citation>
    <scope>NUCLEOTIDE SEQUENCE [LARGE SCALE GENOMIC DNA]</scope>
    <source>
        <strain evidence="24">Red01</strain>
        <tissue evidence="24">Muscle</tissue>
    </source>
</reference>
<evidence type="ECO:0000256" key="10">
    <source>
        <dbReference type="ARBA" id="ARBA00022777"/>
    </source>
</evidence>
<accession>A0A3L8S4A4</accession>
<evidence type="ECO:0000256" key="13">
    <source>
        <dbReference type="ARBA" id="ARBA00022989"/>
    </source>
</evidence>
<dbReference type="SUPFAM" id="SSF52058">
    <property type="entry name" value="L domain-like"/>
    <property type="match status" value="1"/>
</dbReference>
<dbReference type="Pfam" id="PF14843">
    <property type="entry name" value="GF_recep_IV"/>
    <property type="match status" value="1"/>
</dbReference>
<keyword evidence="12" id="KW-0832">Ubl conjugation</keyword>
<dbReference type="GO" id="GO:0043235">
    <property type="term" value="C:receptor complex"/>
    <property type="evidence" value="ECO:0007669"/>
    <property type="project" value="TreeGrafter"/>
</dbReference>
<dbReference type="InterPro" id="IPR011009">
    <property type="entry name" value="Kinase-like_dom_sf"/>
</dbReference>
<keyword evidence="13 22" id="KW-1133">Transmembrane helix</keyword>
<keyword evidence="18" id="KW-0325">Glycoprotein</keyword>
<evidence type="ECO:0000256" key="7">
    <source>
        <dbReference type="ARBA" id="ARBA00022692"/>
    </source>
</evidence>
<keyword evidence="16" id="KW-1015">Disulfide bond</keyword>
<keyword evidence="8" id="KW-0677">Repeat</keyword>
<gene>
    <name evidence="24" type="ORF">DV515_00012603</name>
</gene>
<dbReference type="Gene3D" id="3.80.20.20">
    <property type="entry name" value="Receptor L-domain"/>
    <property type="match status" value="2"/>
</dbReference>
<evidence type="ECO:0000256" key="5">
    <source>
        <dbReference type="ARBA" id="ARBA00022553"/>
    </source>
</evidence>
<evidence type="ECO:0000256" key="22">
    <source>
        <dbReference type="SAM" id="Phobius"/>
    </source>
</evidence>
<evidence type="ECO:0000256" key="15">
    <source>
        <dbReference type="ARBA" id="ARBA00023137"/>
    </source>
</evidence>
<dbReference type="GO" id="GO:0005524">
    <property type="term" value="F:ATP binding"/>
    <property type="evidence" value="ECO:0007669"/>
    <property type="project" value="UniProtKB-UniRule"/>
</dbReference>
<protein>
    <recommendedName>
        <fullName evidence="3">receptor protein-tyrosine kinase</fullName>
        <ecNumber evidence="3">2.7.10.1</ecNumber>
    </recommendedName>
</protein>
<dbReference type="PANTHER" id="PTHR24416">
    <property type="entry name" value="TYROSINE-PROTEIN KINASE RECEPTOR"/>
    <property type="match status" value="1"/>
</dbReference>
<evidence type="ECO:0000259" key="23">
    <source>
        <dbReference type="PROSITE" id="PS50011"/>
    </source>
</evidence>
<dbReference type="GO" id="GO:0022008">
    <property type="term" value="P:neurogenesis"/>
    <property type="evidence" value="ECO:0007669"/>
    <property type="project" value="TreeGrafter"/>
</dbReference>